<dbReference type="SMART" id="SM00666">
    <property type="entry name" value="PB1"/>
    <property type="match status" value="1"/>
</dbReference>
<protein>
    <recommendedName>
        <fullName evidence="2">PB1 domain-containing protein</fullName>
    </recommendedName>
</protein>
<keyword evidence="4" id="KW-1185">Reference proteome</keyword>
<dbReference type="Gene3D" id="3.10.20.90">
    <property type="entry name" value="Phosphatidylinositol 3-kinase Catalytic Subunit, Chain A, domain 1"/>
    <property type="match status" value="1"/>
</dbReference>
<feature type="compositionally biased region" description="Polar residues" evidence="1">
    <location>
        <begin position="641"/>
        <end position="652"/>
    </location>
</feature>
<feature type="region of interest" description="Disordered" evidence="1">
    <location>
        <begin position="359"/>
        <end position="428"/>
    </location>
</feature>
<gene>
    <name evidence="3" type="ORF">SI8410_15019141</name>
</gene>
<feature type="region of interest" description="Disordered" evidence="1">
    <location>
        <begin position="317"/>
        <end position="344"/>
    </location>
</feature>
<dbReference type="PANTHER" id="PTHR31066">
    <property type="entry name" value="OS05G0427100 PROTEIN-RELATED"/>
    <property type="match status" value="1"/>
</dbReference>
<feature type="compositionally biased region" description="Polar residues" evidence="1">
    <location>
        <begin position="359"/>
        <end position="374"/>
    </location>
</feature>
<dbReference type="EMBL" id="LR746278">
    <property type="protein sequence ID" value="CAA7408463.1"/>
    <property type="molecule type" value="Genomic_DNA"/>
</dbReference>
<dbReference type="Proteomes" id="UP000663760">
    <property type="component" value="Chromosome 15"/>
</dbReference>
<feature type="region of interest" description="Disordered" evidence="1">
    <location>
        <begin position="641"/>
        <end position="666"/>
    </location>
</feature>
<evidence type="ECO:0000313" key="3">
    <source>
        <dbReference type="EMBL" id="CAA7408463.1"/>
    </source>
</evidence>
<dbReference type="AlphaFoldDB" id="A0A7I8LEM0"/>
<dbReference type="InterPro" id="IPR000270">
    <property type="entry name" value="PB1_dom"/>
</dbReference>
<feature type="compositionally biased region" description="Gly residues" evidence="1">
    <location>
        <begin position="243"/>
        <end position="252"/>
    </location>
</feature>
<dbReference type="OrthoDB" id="774308at2759"/>
<sequence>MESAAPSGGGPGGYAESIDSMSPRSRGGESWDDSFPPSANVAAAAQLAGGGGGAKLRLMCSYGGQIVPRPHDRTLCYLGGETRIVVMERHSTLGDLHGRLSRYVGGRHFCVKYQLPSEDLDSLISVTTDEDLENMIEEYDRVAAAAGGGKPLRLRLFLFPAKPESTGTASSIGSLLDDSKSETWFVDALNSAMLGRGRSSVDSVNCLLGIEESKSSTNEAGGGVIPQESDNGVVYPRQDSSGKIGGGGGSRHGGQEIHSVPDSPMLGTFSSFGSASSAPSLSNLPPIRVRSDDRGPERRGIGAGLEEHFAQMNFSDQKLQQQQTDVEGLNSHLQHHPPPPPQLINVVPLTAASAIGANPTNASLAENPNSTKVFSSDDDKSDHGGFRRSSPQHPQQQQPQSAYYQERSSPAADPIQEPPPSDPGFRLPVQVNEKGYLLQQQPALPLPSLQAVEQLQPQQQQSQQQFLQANPHLLHHHAGGAVLPINHYYHQMAAVHSQPQLLQDPHAYNQQVPMYFLPVRQNPAYNLQMQPNLSGDPVAAKPLPGSVLPSGVAPPKQELAGNIYRPGVNAPTAVASQHPQLIHLGADQSHQFVGYPSMHHHRPQSAPGYGYEYADAGRPQQIYYTQAPPAAALPPQYQAMTSATLMSQNPSPALQPPADPKPGKAP</sequence>
<evidence type="ECO:0000313" key="4">
    <source>
        <dbReference type="Proteomes" id="UP000663760"/>
    </source>
</evidence>
<feature type="region of interest" description="Disordered" evidence="1">
    <location>
        <begin position="1"/>
        <end position="35"/>
    </location>
</feature>
<feature type="compositionally biased region" description="Basic and acidic residues" evidence="1">
    <location>
        <begin position="289"/>
        <end position="300"/>
    </location>
</feature>
<feature type="domain" description="PB1" evidence="2">
    <location>
        <begin position="70"/>
        <end position="159"/>
    </location>
</feature>
<organism evidence="3 4">
    <name type="scientific">Spirodela intermedia</name>
    <name type="common">Intermediate duckweed</name>
    <dbReference type="NCBI Taxonomy" id="51605"/>
    <lineage>
        <taxon>Eukaryota</taxon>
        <taxon>Viridiplantae</taxon>
        <taxon>Streptophyta</taxon>
        <taxon>Embryophyta</taxon>
        <taxon>Tracheophyta</taxon>
        <taxon>Spermatophyta</taxon>
        <taxon>Magnoliopsida</taxon>
        <taxon>Liliopsida</taxon>
        <taxon>Araceae</taxon>
        <taxon>Lemnoideae</taxon>
        <taxon>Spirodela</taxon>
    </lineage>
</organism>
<feature type="compositionally biased region" description="Low complexity" evidence="1">
    <location>
        <begin position="389"/>
        <end position="401"/>
    </location>
</feature>
<dbReference type="InterPro" id="IPR053198">
    <property type="entry name" value="Gynoecium_Dev_Regulator"/>
</dbReference>
<dbReference type="PANTHER" id="PTHR31066:SF27">
    <property type="entry name" value="EXPRESSED PROTEIN"/>
    <property type="match status" value="1"/>
</dbReference>
<dbReference type="SUPFAM" id="SSF54277">
    <property type="entry name" value="CAD &amp; PB1 domains"/>
    <property type="match status" value="1"/>
</dbReference>
<reference evidence="3" key="1">
    <citation type="submission" date="2020-02" db="EMBL/GenBank/DDBJ databases">
        <authorList>
            <person name="Scholz U."/>
            <person name="Mascher M."/>
            <person name="Fiebig A."/>
        </authorList>
    </citation>
    <scope>NUCLEOTIDE SEQUENCE</scope>
</reference>
<accession>A0A7I8LEM0</accession>
<dbReference type="CDD" id="cd06410">
    <property type="entry name" value="PB1_UP2"/>
    <property type="match status" value="1"/>
</dbReference>
<evidence type="ECO:0000259" key="2">
    <source>
        <dbReference type="SMART" id="SM00666"/>
    </source>
</evidence>
<name>A0A7I8LEM0_SPIIN</name>
<dbReference type="Pfam" id="PF00564">
    <property type="entry name" value="PB1"/>
    <property type="match status" value="1"/>
</dbReference>
<proteinExistence type="predicted"/>
<feature type="compositionally biased region" description="Pro residues" evidence="1">
    <location>
        <begin position="653"/>
        <end position="666"/>
    </location>
</feature>
<feature type="region of interest" description="Disordered" evidence="1">
    <location>
        <begin position="215"/>
        <end position="254"/>
    </location>
</feature>
<evidence type="ECO:0000256" key="1">
    <source>
        <dbReference type="SAM" id="MobiDB-lite"/>
    </source>
</evidence>
<feature type="compositionally biased region" description="Basic and acidic residues" evidence="1">
    <location>
        <begin position="375"/>
        <end position="385"/>
    </location>
</feature>
<feature type="region of interest" description="Disordered" evidence="1">
    <location>
        <begin position="275"/>
        <end position="300"/>
    </location>
</feature>